<dbReference type="AlphaFoldDB" id="A0A0G1XPZ5"/>
<proteinExistence type="predicted"/>
<evidence type="ECO:0000313" key="2">
    <source>
        <dbReference type="Proteomes" id="UP000034054"/>
    </source>
</evidence>
<dbReference type="EMBL" id="LCRH01000011">
    <property type="protein sequence ID" value="KKW33011.1"/>
    <property type="molecule type" value="Genomic_DNA"/>
</dbReference>
<protein>
    <submittedName>
        <fullName evidence="1">Uncharacterized protein</fullName>
    </submittedName>
</protein>
<dbReference type="Proteomes" id="UP000034054">
    <property type="component" value="Unassembled WGS sequence"/>
</dbReference>
<accession>A0A0G1XPZ5</accession>
<gene>
    <name evidence="1" type="ORF">UY76_C0011G0007</name>
</gene>
<evidence type="ECO:0000313" key="1">
    <source>
        <dbReference type="EMBL" id="KKW33011.1"/>
    </source>
</evidence>
<sequence>MGNVPSFLHSAKTLEAYRQVLLQAGIADPNEATLALLVIRLVRGVLRPQDFGVTIVSRFSVSQEVANQIAKDVAQRVLAQFEKDLPFHLSELIRDSSSTIDNRRDDTGAESEKKLKEELEDIKQKKATILETKGPLDVPAIIKEICENSAFKFDDAQLRERCAKLIESRVRDVRTPEQTRAQLEKAVESGGLGVTGRRLSDMLAMIEGRVTAYQGNISQEERRKRVEKLAQVPDKALLAKKEETLLTKRYVELTGKVPQEHIAPAAPVVSRTSVAISAHPEQMAREGKIDASKVKNAVAAAREAVALKPKITSSMQEITFVKRLLGPVDELRSLSLTDFRRLSKDASQAATKVKDKVDLMEEQGYNKKVEAIGAWRASPLNQMYVGITRDAVLQGVAVAEILGKKRTAGEETLSDEELKAVMKLNADLRF</sequence>
<reference evidence="1 2" key="1">
    <citation type="journal article" date="2015" name="Nature">
        <title>rRNA introns, odd ribosomes, and small enigmatic genomes across a large radiation of phyla.</title>
        <authorList>
            <person name="Brown C.T."/>
            <person name="Hug L.A."/>
            <person name="Thomas B.C."/>
            <person name="Sharon I."/>
            <person name="Castelle C.J."/>
            <person name="Singh A."/>
            <person name="Wilkins M.J."/>
            <person name="Williams K.H."/>
            <person name="Banfield J.F."/>
        </authorList>
    </citation>
    <scope>NUCLEOTIDE SEQUENCE [LARGE SCALE GENOMIC DNA]</scope>
</reference>
<organism evidence="1 2">
    <name type="scientific">Candidatus Uhrbacteria bacterium GW2011_GWA2_52_8d</name>
    <dbReference type="NCBI Taxonomy" id="1618979"/>
    <lineage>
        <taxon>Bacteria</taxon>
        <taxon>Candidatus Uhriibacteriota</taxon>
    </lineage>
</organism>
<name>A0A0G1XPZ5_9BACT</name>
<comment type="caution">
    <text evidence="1">The sequence shown here is derived from an EMBL/GenBank/DDBJ whole genome shotgun (WGS) entry which is preliminary data.</text>
</comment>